<feature type="compositionally biased region" description="Basic and acidic residues" evidence="4">
    <location>
        <begin position="436"/>
        <end position="447"/>
    </location>
</feature>
<dbReference type="OrthoDB" id="2588702at2759"/>
<dbReference type="InterPro" id="IPR050666">
    <property type="entry name" value="ESRP"/>
</dbReference>
<feature type="compositionally biased region" description="Polar residues" evidence="4">
    <location>
        <begin position="216"/>
        <end position="253"/>
    </location>
</feature>
<dbReference type="PANTHER" id="PTHR13976">
    <property type="entry name" value="HETEROGENEOUS NUCLEAR RIBONUCLEOPROTEIN-RELATED"/>
    <property type="match status" value="1"/>
</dbReference>
<name>A0A448WVV8_9PLAT</name>
<feature type="compositionally biased region" description="Polar residues" evidence="4">
    <location>
        <begin position="198"/>
        <end position="207"/>
    </location>
</feature>
<organism evidence="6 7">
    <name type="scientific">Protopolystoma xenopodis</name>
    <dbReference type="NCBI Taxonomy" id="117903"/>
    <lineage>
        <taxon>Eukaryota</taxon>
        <taxon>Metazoa</taxon>
        <taxon>Spiralia</taxon>
        <taxon>Lophotrochozoa</taxon>
        <taxon>Platyhelminthes</taxon>
        <taxon>Monogenea</taxon>
        <taxon>Polyopisthocotylea</taxon>
        <taxon>Polystomatidea</taxon>
        <taxon>Polystomatidae</taxon>
        <taxon>Protopolystoma</taxon>
    </lineage>
</organism>
<dbReference type="InterPro" id="IPR000504">
    <property type="entry name" value="RRM_dom"/>
</dbReference>
<feature type="compositionally biased region" description="Polar residues" evidence="4">
    <location>
        <begin position="140"/>
        <end position="157"/>
    </location>
</feature>
<evidence type="ECO:0000313" key="7">
    <source>
        <dbReference type="Proteomes" id="UP000784294"/>
    </source>
</evidence>
<reference evidence="6" key="1">
    <citation type="submission" date="2018-11" db="EMBL/GenBank/DDBJ databases">
        <authorList>
            <consortium name="Pathogen Informatics"/>
        </authorList>
    </citation>
    <scope>NUCLEOTIDE SEQUENCE</scope>
</reference>
<accession>A0A448WVV8</accession>
<feature type="compositionally biased region" description="Basic and acidic residues" evidence="4">
    <location>
        <begin position="370"/>
        <end position="379"/>
    </location>
</feature>
<gene>
    <name evidence="6" type="ORF">PXEA_LOCUS14879</name>
</gene>
<sequence>MPIIIRLQNLPMSANAANIRRFFSGLTIPEGGVHIVGGNDGDAFIAFSQEDDARKAMLLDNQSINGAPIRLFLSSKSEMKSVIETARNSALYGIPSQNQQSSSQAKAEDPLRPRPGQPSTTQQSGLTLSTPHLGFPNGSDGMQLQQQPLTSGFSTYQYGYGAPPQERMDAQSSKNALPSTLPSDSYASSQYGREGRDSQSFARSQMESADPRQHSRPTPSDQRSTPGGYNYQTPQTNYGYQNVTPSQSLNDYPSANKPPSQPTPSADPYWSQRDRPYQSPYQQPPPTGLPAYNYSDPYPHKHSSSQSQQPQQPPPQHYDYDRRSMSHGKTDDPFGSQSQTSPHPPSTPSVPPPVSQDSYPGYNTHMPPPHVEDPRRQSGPEEIAMYSGRPPPRTLPDQAPYGPSRVRMPTPLASGDQPYPRSTVDEHSYQLPRLGASEKYDKERESSRPFGGPQLPPRGPGNPERDFSIRPPWLDADEGRSGSVQRGKRPGEAPVPPGPGFFHDVHNDSQEDIVMKRRRG</sequence>
<feature type="compositionally biased region" description="Polar residues" evidence="4">
    <location>
        <begin position="170"/>
        <end position="191"/>
    </location>
</feature>
<dbReference type="SUPFAM" id="SSF54928">
    <property type="entry name" value="RNA-binding domain, RBD"/>
    <property type="match status" value="1"/>
</dbReference>
<dbReference type="CDD" id="cd12510">
    <property type="entry name" value="RRM1_RBM12_like"/>
    <property type="match status" value="1"/>
</dbReference>
<dbReference type="GO" id="GO:0003723">
    <property type="term" value="F:RNA binding"/>
    <property type="evidence" value="ECO:0007669"/>
    <property type="project" value="UniProtKB-UniRule"/>
</dbReference>
<dbReference type="InterPro" id="IPR035979">
    <property type="entry name" value="RBD_domain_sf"/>
</dbReference>
<proteinExistence type="predicted"/>
<feature type="compositionally biased region" description="Basic and acidic residues" evidence="4">
    <location>
        <begin position="503"/>
        <end position="520"/>
    </location>
</feature>
<feature type="non-terminal residue" evidence="6">
    <location>
        <position position="520"/>
    </location>
</feature>
<protein>
    <recommendedName>
        <fullName evidence="5">RRM domain-containing protein</fullName>
    </recommendedName>
</protein>
<feature type="region of interest" description="Disordered" evidence="4">
    <location>
        <begin position="93"/>
        <end position="520"/>
    </location>
</feature>
<dbReference type="EMBL" id="CAAALY010051354">
    <property type="protein sequence ID" value="VEL21439.1"/>
    <property type="molecule type" value="Genomic_DNA"/>
</dbReference>
<evidence type="ECO:0000256" key="3">
    <source>
        <dbReference type="PROSITE-ProRule" id="PRU00176"/>
    </source>
</evidence>
<keyword evidence="7" id="KW-1185">Reference proteome</keyword>
<comment type="caution">
    <text evidence="6">The sequence shown here is derived from an EMBL/GenBank/DDBJ whole genome shotgun (WGS) entry which is preliminary data.</text>
</comment>
<evidence type="ECO:0000313" key="6">
    <source>
        <dbReference type="EMBL" id="VEL21439.1"/>
    </source>
</evidence>
<feature type="compositionally biased region" description="Pro residues" evidence="4">
    <location>
        <begin position="342"/>
        <end position="354"/>
    </location>
</feature>
<dbReference type="Proteomes" id="UP000784294">
    <property type="component" value="Unassembled WGS sequence"/>
</dbReference>
<keyword evidence="2 3" id="KW-0694">RNA-binding</keyword>
<evidence type="ECO:0000256" key="4">
    <source>
        <dbReference type="SAM" id="MobiDB-lite"/>
    </source>
</evidence>
<dbReference type="Gene3D" id="3.30.70.330">
    <property type="match status" value="1"/>
</dbReference>
<feature type="compositionally biased region" description="Low complexity" evidence="4">
    <location>
        <begin position="117"/>
        <end position="131"/>
    </location>
</feature>
<feature type="compositionally biased region" description="Basic and acidic residues" evidence="4">
    <location>
        <begin position="318"/>
        <end position="332"/>
    </location>
</feature>
<dbReference type="SMART" id="SM00360">
    <property type="entry name" value="RRM"/>
    <property type="match status" value="1"/>
</dbReference>
<dbReference type="Pfam" id="PF00076">
    <property type="entry name" value="RRM_1"/>
    <property type="match status" value="1"/>
</dbReference>
<dbReference type="AlphaFoldDB" id="A0A448WVV8"/>
<evidence type="ECO:0000256" key="1">
    <source>
        <dbReference type="ARBA" id="ARBA00022737"/>
    </source>
</evidence>
<feature type="domain" description="RRM" evidence="5">
    <location>
        <begin position="3"/>
        <end position="76"/>
    </location>
</feature>
<keyword evidence="1" id="KW-0677">Repeat</keyword>
<dbReference type="InterPro" id="IPR012677">
    <property type="entry name" value="Nucleotide-bd_a/b_plait_sf"/>
</dbReference>
<dbReference type="PROSITE" id="PS50102">
    <property type="entry name" value="RRM"/>
    <property type="match status" value="1"/>
</dbReference>
<evidence type="ECO:0000256" key="2">
    <source>
        <dbReference type="ARBA" id="ARBA00022884"/>
    </source>
</evidence>
<evidence type="ECO:0000259" key="5">
    <source>
        <dbReference type="PROSITE" id="PS50102"/>
    </source>
</evidence>